<feature type="transmembrane region" description="Helical" evidence="1">
    <location>
        <begin position="24"/>
        <end position="57"/>
    </location>
</feature>
<accession>A0A1D3TTH2</accession>
<keyword evidence="3" id="KW-1185">Reference proteome</keyword>
<evidence type="ECO:0000313" key="2">
    <source>
        <dbReference type="EMBL" id="SCP97243.1"/>
    </source>
</evidence>
<dbReference type="Proteomes" id="UP000199315">
    <property type="component" value="Unassembled WGS sequence"/>
</dbReference>
<evidence type="ECO:0000256" key="1">
    <source>
        <dbReference type="SAM" id="Phobius"/>
    </source>
</evidence>
<protein>
    <submittedName>
        <fullName evidence="2">Uncharacterized protein</fullName>
    </submittedName>
</protein>
<gene>
    <name evidence="2" type="ORF">SAMN05421730_100959</name>
</gene>
<dbReference type="AlphaFoldDB" id="A0A1D3TTH2"/>
<dbReference type="RefSeq" id="WP_091233136.1">
    <property type="nucleotide sequence ID" value="NZ_FMKA01000009.1"/>
</dbReference>
<keyword evidence="1" id="KW-1133">Transmembrane helix</keyword>
<keyword evidence="1" id="KW-0472">Membrane</keyword>
<evidence type="ECO:0000313" key="3">
    <source>
        <dbReference type="Proteomes" id="UP000199315"/>
    </source>
</evidence>
<dbReference type="EMBL" id="FMKA01000009">
    <property type="protein sequence ID" value="SCP97243.1"/>
    <property type="molecule type" value="Genomic_DNA"/>
</dbReference>
<name>A0A1D3TTH2_9FIRM</name>
<proteinExistence type="predicted"/>
<keyword evidence="1" id="KW-0812">Transmembrane</keyword>
<sequence>MNDYIVEVTVKRKQTWRLKTRKMLMVLLGVAFMVLEAFVPFAAVCGVAVFTGAYVLFKRWNLEFEYALAGMSLDITKIMSKETRKEVQSLNLMELSCIVEGFEKNIGGIKFDKICDYSSLEEKAAVDALVYESGICRTAYLIDADNEIGKKVKLLFPGKIVRGDRCESKS</sequence>
<organism evidence="2 3">
    <name type="scientific">Anaerobium acetethylicum</name>
    <dbReference type="NCBI Taxonomy" id="1619234"/>
    <lineage>
        <taxon>Bacteria</taxon>
        <taxon>Bacillati</taxon>
        <taxon>Bacillota</taxon>
        <taxon>Clostridia</taxon>
        <taxon>Lachnospirales</taxon>
        <taxon>Lachnospiraceae</taxon>
        <taxon>Anaerobium</taxon>
    </lineage>
</organism>
<dbReference type="OrthoDB" id="2062630at2"/>
<reference evidence="2 3" key="1">
    <citation type="submission" date="2016-09" db="EMBL/GenBank/DDBJ databases">
        <authorList>
            <person name="Capua I."/>
            <person name="De Benedictis P."/>
            <person name="Joannis T."/>
            <person name="Lombin L.H."/>
            <person name="Cattoli G."/>
        </authorList>
    </citation>
    <scope>NUCLEOTIDE SEQUENCE [LARGE SCALE GENOMIC DNA]</scope>
    <source>
        <strain evidence="2 3">GluBS11</strain>
    </source>
</reference>